<dbReference type="PRINTS" id="PR01438">
    <property type="entry name" value="UNVRSLSTRESS"/>
</dbReference>
<keyword evidence="4" id="KW-1185">Reference proteome</keyword>
<dbReference type="Gene3D" id="3.40.50.620">
    <property type="entry name" value="HUPs"/>
    <property type="match status" value="1"/>
</dbReference>
<evidence type="ECO:0000256" key="1">
    <source>
        <dbReference type="ARBA" id="ARBA00008791"/>
    </source>
</evidence>
<dbReference type="RefSeq" id="WP_093975469.1">
    <property type="nucleotide sequence ID" value="NZ_FXXQ01000014.1"/>
</dbReference>
<dbReference type="InterPro" id="IPR006016">
    <property type="entry name" value="UspA"/>
</dbReference>
<evidence type="ECO:0000313" key="4">
    <source>
        <dbReference type="Proteomes" id="UP000201838"/>
    </source>
</evidence>
<gene>
    <name evidence="3" type="ORF">BOA8489_03412</name>
</gene>
<name>A0A238J4J6_9RHOB</name>
<reference evidence="3 4" key="1">
    <citation type="submission" date="2017-05" db="EMBL/GenBank/DDBJ databases">
        <authorList>
            <person name="Song R."/>
            <person name="Chenine A.L."/>
            <person name="Ruprecht R.M."/>
        </authorList>
    </citation>
    <scope>NUCLEOTIDE SEQUENCE [LARGE SCALE GENOMIC DNA]</scope>
    <source>
        <strain evidence="3 4">CECT 8489</strain>
    </source>
</reference>
<dbReference type="AlphaFoldDB" id="A0A238J4J6"/>
<accession>A0A238J4J6</accession>
<dbReference type="InterPro" id="IPR006015">
    <property type="entry name" value="Universal_stress_UspA"/>
</dbReference>
<dbReference type="CDD" id="cd00293">
    <property type="entry name" value="USP-like"/>
    <property type="match status" value="1"/>
</dbReference>
<dbReference type="Proteomes" id="UP000201838">
    <property type="component" value="Unassembled WGS sequence"/>
</dbReference>
<dbReference type="InterPro" id="IPR014729">
    <property type="entry name" value="Rossmann-like_a/b/a_fold"/>
</dbReference>
<dbReference type="Pfam" id="PF00582">
    <property type="entry name" value="Usp"/>
    <property type="match status" value="1"/>
</dbReference>
<protein>
    <submittedName>
        <fullName evidence="3">Universal stress protein/MT1672</fullName>
    </submittedName>
</protein>
<evidence type="ECO:0000313" key="3">
    <source>
        <dbReference type="EMBL" id="SMX25273.1"/>
    </source>
</evidence>
<dbReference type="SUPFAM" id="SSF52402">
    <property type="entry name" value="Adenine nucleotide alpha hydrolases-like"/>
    <property type="match status" value="1"/>
</dbReference>
<dbReference type="OrthoDB" id="5564966at2"/>
<dbReference type="EMBL" id="FXXQ01000014">
    <property type="protein sequence ID" value="SMX25273.1"/>
    <property type="molecule type" value="Genomic_DNA"/>
</dbReference>
<feature type="domain" description="UspA" evidence="2">
    <location>
        <begin position="1"/>
        <end position="145"/>
    </location>
</feature>
<dbReference type="PANTHER" id="PTHR46268:SF6">
    <property type="entry name" value="UNIVERSAL STRESS PROTEIN UP12"/>
    <property type="match status" value="1"/>
</dbReference>
<comment type="similarity">
    <text evidence="1">Belongs to the universal stress protein A family.</text>
</comment>
<organism evidence="3 4">
    <name type="scientific">Boseongicola aestuarii</name>
    <dbReference type="NCBI Taxonomy" id="1470561"/>
    <lineage>
        <taxon>Bacteria</taxon>
        <taxon>Pseudomonadati</taxon>
        <taxon>Pseudomonadota</taxon>
        <taxon>Alphaproteobacteria</taxon>
        <taxon>Rhodobacterales</taxon>
        <taxon>Paracoccaceae</taxon>
        <taxon>Boseongicola</taxon>
    </lineage>
</organism>
<sequence>MFKSILAAFDGSDGSEAALRKSAELANLCGAELTVLTLYRHHSVLEGSMYVTNANQPDDIDSIMQNHAKETAERGASIARQAGCEKIRAFVKGGPIARTIVGFSQEHENDLIVMGSRGLGSLEGYLLGSVSHKVTSLAQCPVLVV</sequence>
<evidence type="ECO:0000259" key="2">
    <source>
        <dbReference type="Pfam" id="PF00582"/>
    </source>
</evidence>
<proteinExistence type="inferred from homology"/>
<dbReference type="PANTHER" id="PTHR46268">
    <property type="entry name" value="STRESS RESPONSE PROTEIN NHAX"/>
    <property type="match status" value="1"/>
</dbReference>